<reference evidence="11" key="2">
    <citation type="submission" date="2022-10" db="EMBL/GenBank/DDBJ databases">
        <authorList>
            <consortium name="ENA_rothamsted_submissions"/>
            <consortium name="culmorum"/>
            <person name="King R."/>
        </authorList>
    </citation>
    <scope>NUCLEOTIDE SEQUENCE</scope>
</reference>
<evidence type="ECO:0000256" key="9">
    <source>
        <dbReference type="SAM" id="SignalP"/>
    </source>
</evidence>
<dbReference type="Proteomes" id="UP001153714">
    <property type="component" value="Chromosome 5"/>
</dbReference>
<feature type="signal peptide" evidence="9">
    <location>
        <begin position="1"/>
        <end position="26"/>
    </location>
</feature>
<dbReference type="EMBL" id="OU893336">
    <property type="protein sequence ID" value="CAG9793141.1"/>
    <property type="molecule type" value="Genomic_DNA"/>
</dbReference>
<evidence type="ECO:0000256" key="7">
    <source>
        <dbReference type="PIRNR" id="PIRNR000862"/>
    </source>
</evidence>
<dbReference type="SUPFAM" id="SSF53474">
    <property type="entry name" value="alpha/beta-Hydrolases"/>
    <property type="match status" value="1"/>
</dbReference>
<keyword evidence="4 7" id="KW-0442">Lipid degradation</keyword>
<evidence type="ECO:0000256" key="3">
    <source>
        <dbReference type="ARBA" id="ARBA00022801"/>
    </source>
</evidence>
<keyword evidence="2 9" id="KW-0732">Signal</keyword>
<keyword evidence="5" id="KW-0443">Lipid metabolism</keyword>
<dbReference type="Gene3D" id="3.40.50.1820">
    <property type="entry name" value="alpha/beta hydrolase"/>
    <property type="match status" value="1"/>
</dbReference>
<comment type="similarity">
    <text evidence="1 7">Belongs to the AB hydrolase superfamily. Lipase family.</text>
</comment>
<dbReference type="FunFam" id="3.40.50.1820:FF:000057">
    <property type="entry name" value="Lipase"/>
    <property type="match status" value="1"/>
</dbReference>
<organism evidence="11 12">
    <name type="scientific">Diatraea saccharalis</name>
    <name type="common">sugarcane borer</name>
    <dbReference type="NCBI Taxonomy" id="40085"/>
    <lineage>
        <taxon>Eukaryota</taxon>
        <taxon>Metazoa</taxon>
        <taxon>Ecdysozoa</taxon>
        <taxon>Arthropoda</taxon>
        <taxon>Hexapoda</taxon>
        <taxon>Insecta</taxon>
        <taxon>Pterygota</taxon>
        <taxon>Neoptera</taxon>
        <taxon>Endopterygota</taxon>
        <taxon>Lepidoptera</taxon>
        <taxon>Glossata</taxon>
        <taxon>Ditrysia</taxon>
        <taxon>Pyraloidea</taxon>
        <taxon>Crambidae</taxon>
        <taxon>Crambinae</taxon>
        <taxon>Diatraea</taxon>
    </lineage>
</organism>
<feature type="chain" id="PRO_5040260054" description="Lipase" evidence="9">
    <location>
        <begin position="27"/>
        <end position="414"/>
    </location>
</feature>
<evidence type="ECO:0000256" key="8">
    <source>
        <dbReference type="PIRSR" id="PIRSR000862-1"/>
    </source>
</evidence>
<protein>
    <recommendedName>
        <fullName evidence="7">Lipase</fullName>
    </recommendedName>
</protein>
<evidence type="ECO:0000313" key="12">
    <source>
        <dbReference type="Proteomes" id="UP001153714"/>
    </source>
</evidence>
<proteinExistence type="inferred from homology"/>
<evidence type="ECO:0000256" key="5">
    <source>
        <dbReference type="ARBA" id="ARBA00023098"/>
    </source>
</evidence>
<evidence type="ECO:0000256" key="2">
    <source>
        <dbReference type="ARBA" id="ARBA00022729"/>
    </source>
</evidence>
<feature type="active site" description="Charge relay system" evidence="8">
    <location>
        <position position="388"/>
    </location>
</feature>
<evidence type="ECO:0000256" key="6">
    <source>
        <dbReference type="ARBA" id="ARBA00023180"/>
    </source>
</evidence>
<dbReference type="PIRSF" id="PIRSF000862">
    <property type="entry name" value="Steryl_ester_lip"/>
    <property type="match status" value="1"/>
</dbReference>
<dbReference type="PANTHER" id="PTHR11005">
    <property type="entry name" value="LYSOSOMAL ACID LIPASE-RELATED"/>
    <property type="match status" value="1"/>
</dbReference>
<evidence type="ECO:0000256" key="1">
    <source>
        <dbReference type="ARBA" id="ARBA00010701"/>
    </source>
</evidence>
<evidence type="ECO:0000313" key="11">
    <source>
        <dbReference type="EMBL" id="CAG9793141.1"/>
    </source>
</evidence>
<feature type="domain" description="Partial AB-hydrolase lipase" evidence="10">
    <location>
        <begin position="47"/>
        <end position="104"/>
    </location>
</feature>
<dbReference type="AlphaFoldDB" id="A0A9N9R9L9"/>
<evidence type="ECO:0000259" key="10">
    <source>
        <dbReference type="Pfam" id="PF04083"/>
    </source>
</evidence>
<keyword evidence="3 7" id="KW-0378">Hydrolase</keyword>
<reference evidence="11" key="1">
    <citation type="submission" date="2021-12" db="EMBL/GenBank/DDBJ databases">
        <authorList>
            <person name="King R."/>
        </authorList>
    </citation>
    <scope>NUCLEOTIDE SEQUENCE</scope>
</reference>
<accession>A0A9N9R9L9</accession>
<dbReference type="InterPro" id="IPR029058">
    <property type="entry name" value="AB_hydrolase_fold"/>
</dbReference>
<feature type="active site" description="Charge relay system" evidence="8">
    <location>
        <position position="357"/>
    </location>
</feature>
<dbReference type="InterPro" id="IPR025483">
    <property type="entry name" value="Lipase_euk"/>
</dbReference>
<keyword evidence="12" id="KW-1185">Reference proteome</keyword>
<dbReference type="GO" id="GO:0016788">
    <property type="term" value="F:hydrolase activity, acting on ester bonds"/>
    <property type="evidence" value="ECO:0007669"/>
    <property type="project" value="InterPro"/>
</dbReference>
<evidence type="ECO:0000256" key="4">
    <source>
        <dbReference type="ARBA" id="ARBA00022963"/>
    </source>
</evidence>
<keyword evidence="6" id="KW-0325">Glycoprotein</keyword>
<gene>
    <name evidence="11" type="ORF">DIATSA_LOCUS10605</name>
</gene>
<sequence length="414" mass="47461">MTMASVEARATRLLLLLFIFASSSTSSSINTNKTPSIPSDKFLKFIYTTAKNGYLSEEHSVVTEDGYILRMFRIVQAKKCHKEKNQTPVLLMHGLVESSDAWVETGPEAAGLAYLLSDDCFDVWLGNIRGNYYSRRHVTLDPDKDAAFWKFSTDEMGRYDIPAMVDYVLNSTGVNKLHYIGYSQGCTIFFIMCSEKPEYSKKVRVMIALAPASRLLNSKSLIFRFVNYHFAIFQKLYELFGVRELLQKNSPPQQFMEKVCNSHPFPEAFCNFVFSSFDSYHPGSVTNETIAKYFRDVPAGTSIQNLAKCGQSLNSEDFMKFDYGTEENLRIYGQEKPPKYNLKAVNVPIVIIVGRNDGIVDGKDIKWLVGRLPNIIDLVQVEDPLWNHQDVHYSRFFKKLLYQKIYEYLLTYSN</sequence>
<dbReference type="OrthoDB" id="9974421at2759"/>
<dbReference type="Pfam" id="PF04083">
    <property type="entry name" value="Abhydro_lipase"/>
    <property type="match status" value="1"/>
</dbReference>
<feature type="active site" description="Nucleophile" evidence="8">
    <location>
        <position position="183"/>
    </location>
</feature>
<dbReference type="GO" id="GO:0016042">
    <property type="term" value="P:lipid catabolic process"/>
    <property type="evidence" value="ECO:0007669"/>
    <property type="project" value="UniProtKB-KW"/>
</dbReference>
<dbReference type="InterPro" id="IPR006693">
    <property type="entry name" value="AB_hydrolase_lipase"/>
</dbReference>
<name>A0A9N9R9L9_9NEOP</name>